<feature type="compositionally biased region" description="Polar residues" evidence="1">
    <location>
        <begin position="226"/>
        <end position="238"/>
    </location>
</feature>
<protein>
    <submittedName>
        <fullName evidence="2">Unannotated protein</fullName>
    </submittedName>
</protein>
<feature type="region of interest" description="Disordered" evidence="1">
    <location>
        <begin position="1"/>
        <end position="48"/>
    </location>
</feature>
<evidence type="ECO:0000256" key="1">
    <source>
        <dbReference type="SAM" id="MobiDB-lite"/>
    </source>
</evidence>
<reference evidence="2" key="1">
    <citation type="submission" date="2020-05" db="EMBL/GenBank/DDBJ databases">
        <authorList>
            <person name="Chiriac C."/>
            <person name="Salcher M."/>
            <person name="Ghai R."/>
            <person name="Kavagutti S V."/>
        </authorList>
    </citation>
    <scope>NUCLEOTIDE SEQUENCE</scope>
</reference>
<evidence type="ECO:0000313" key="2">
    <source>
        <dbReference type="EMBL" id="CAB4747917.1"/>
    </source>
</evidence>
<dbReference type="AlphaFoldDB" id="A0A6J6TMS7"/>
<feature type="compositionally biased region" description="Low complexity" evidence="1">
    <location>
        <begin position="192"/>
        <end position="213"/>
    </location>
</feature>
<name>A0A6J6TMS7_9ZZZZ</name>
<sequence length="260" mass="26625">MTRPTCQPLTASTSGSSATRSNRSAGRPPFVNVPESITKSDCTRSPTSESIAAVNDAKNTARPTTTPVANNSAPVVAAVRVRLRSASRAPIRLSAFDRVGTTRIPSATAEASTVGTIETNTTETKTKTATVTATLFAVFVMIMKPPTIAAPATPSRTDRNKRTNRDGVRTESASTIASIGATEHARQAGNNAASSVATHPTTTASTKAGTDTSDPPTGIAVPSEPRTASINLASTSPTGAPMSDPIMARTAASRSATCIS</sequence>
<accession>A0A6J6TMS7</accession>
<feature type="region of interest" description="Disordered" evidence="1">
    <location>
        <begin position="148"/>
        <end position="245"/>
    </location>
</feature>
<proteinExistence type="predicted"/>
<gene>
    <name evidence="2" type="ORF">UFOPK2766_01473</name>
</gene>
<organism evidence="2">
    <name type="scientific">freshwater metagenome</name>
    <dbReference type="NCBI Taxonomy" id="449393"/>
    <lineage>
        <taxon>unclassified sequences</taxon>
        <taxon>metagenomes</taxon>
        <taxon>ecological metagenomes</taxon>
    </lineage>
</organism>
<feature type="compositionally biased region" description="Low complexity" evidence="1">
    <location>
        <begin position="10"/>
        <end position="27"/>
    </location>
</feature>
<dbReference type="EMBL" id="CAEZYU010000069">
    <property type="protein sequence ID" value="CAB4747917.1"/>
    <property type="molecule type" value="Genomic_DNA"/>
</dbReference>
<feature type="compositionally biased region" description="Polar residues" evidence="1">
    <location>
        <begin position="35"/>
        <end position="48"/>
    </location>
</feature>
<feature type="compositionally biased region" description="Basic and acidic residues" evidence="1">
    <location>
        <begin position="156"/>
        <end position="169"/>
    </location>
</feature>